<dbReference type="AlphaFoldDB" id="H1Y4K5"/>
<dbReference type="OrthoDB" id="795510at2"/>
<sequence>MINSRINFIKGALLLSSLFVLCSCGKPKDLKYGMITDVSVKNVSLTGVDVEATIPVENPNGYELKVDEAAMDLSLDNKVIAHILQAYPVTIAAKTKGDYKVGASIKLANAGALMSIMSLMNGGNKNLNLDGTLKIKSFVFTKNVKVHQANIQDYLKPVMDKMKMF</sequence>
<evidence type="ECO:0000259" key="1">
    <source>
        <dbReference type="Pfam" id="PF03168"/>
    </source>
</evidence>
<reference evidence="2" key="1">
    <citation type="submission" date="2011-09" db="EMBL/GenBank/DDBJ databases">
        <title>The permanent draft genome of Mucilaginibacter paludis DSM 18603.</title>
        <authorList>
            <consortium name="US DOE Joint Genome Institute (JGI-PGF)"/>
            <person name="Lucas S."/>
            <person name="Han J."/>
            <person name="Lapidus A."/>
            <person name="Bruce D."/>
            <person name="Goodwin L."/>
            <person name="Pitluck S."/>
            <person name="Peters L."/>
            <person name="Kyrpides N."/>
            <person name="Mavromatis K."/>
            <person name="Ivanova N."/>
            <person name="Mikhailova N."/>
            <person name="Held B."/>
            <person name="Detter J.C."/>
            <person name="Tapia R."/>
            <person name="Han C."/>
            <person name="Land M."/>
            <person name="Hauser L."/>
            <person name="Markowitz V."/>
            <person name="Cheng J.-F."/>
            <person name="Hugenholtz P."/>
            <person name="Woyke T."/>
            <person name="Wu D."/>
            <person name="Tindall B."/>
            <person name="Brambilla E."/>
            <person name="Klenk H.-P."/>
            <person name="Eisen J.A."/>
        </authorList>
    </citation>
    <scope>NUCLEOTIDE SEQUENCE [LARGE SCALE GENOMIC DNA]</scope>
    <source>
        <strain evidence="2">DSM 18603</strain>
    </source>
</reference>
<name>H1Y4K5_9SPHI</name>
<protein>
    <recommendedName>
        <fullName evidence="1">Late embryogenesis abundant protein LEA-2 subgroup domain-containing protein</fullName>
    </recommendedName>
</protein>
<dbReference type="STRING" id="714943.Mucpa_2676"/>
<dbReference type="SUPFAM" id="SSF117070">
    <property type="entry name" value="LEA14-like"/>
    <property type="match status" value="1"/>
</dbReference>
<dbReference type="PROSITE" id="PS51257">
    <property type="entry name" value="PROKAR_LIPOPROTEIN"/>
    <property type="match status" value="1"/>
</dbReference>
<dbReference type="HOGENOM" id="CLU_1608973_0_0_10"/>
<organism evidence="2 3">
    <name type="scientific">Mucilaginibacter paludis DSM 18603</name>
    <dbReference type="NCBI Taxonomy" id="714943"/>
    <lineage>
        <taxon>Bacteria</taxon>
        <taxon>Pseudomonadati</taxon>
        <taxon>Bacteroidota</taxon>
        <taxon>Sphingobacteriia</taxon>
        <taxon>Sphingobacteriales</taxon>
        <taxon>Sphingobacteriaceae</taxon>
        <taxon>Mucilaginibacter</taxon>
    </lineage>
</organism>
<dbReference type="RefSeq" id="WP_008506982.1">
    <property type="nucleotide sequence ID" value="NZ_CM001403.1"/>
</dbReference>
<dbReference type="Pfam" id="PF03168">
    <property type="entry name" value="LEA_2"/>
    <property type="match status" value="1"/>
</dbReference>
<feature type="domain" description="Late embryogenesis abundant protein LEA-2 subgroup" evidence="1">
    <location>
        <begin position="53"/>
        <end position="147"/>
    </location>
</feature>
<accession>H1Y4K5</accession>
<keyword evidence="3" id="KW-1185">Reference proteome</keyword>
<proteinExistence type="predicted"/>
<dbReference type="InterPro" id="IPR004864">
    <property type="entry name" value="LEA_2"/>
</dbReference>
<gene>
    <name evidence="2" type="ORF">Mucpa_2676</name>
</gene>
<dbReference type="Gene3D" id="2.60.40.1820">
    <property type="match status" value="1"/>
</dbReference>
<evidence type="ECO:0000313" key="2">
    <source>
        <dbReference type="EMBL" id="EHQ26789.1"/>
    </source>
</evidence>
<dbReference type="EMBL" id="CM001403">
    <property type="protein sequence ID" value="EHQ26789.1"/>
    <property type="molecule type" value="Genomic_DNA"/>
</dbReference>
<dbReference type="Proteomes" id="UP000002774">
    <property type="component" value="Chromosome"/>
</dbReference>
<evidence type="ECO:0000313" key="3">
    <source>
        <dbReference type="Proteomes" id="UP000002774"/>
    </source>
</evidence>